<organism evidence="8 9">
    <name type="scientific">Ammoniphilus oxalaticus</name>
    <dbReference type="NCBI Taxonomy" id="66863"/>
    <lineage>
        <taxon>Bacteria</taxon>
        <taxon>Bacillati</taxon>
        <taxon>Bacillota</taxon>
        <taxon>Bacilli</taxon>
        <taxon>Bacillales</taxon>
        <taxon>Paenibacillaceae</taxon>
        <taxon>Aneurinibacillus group</taxon>
        <taxon>Ammoniphilus</taxon>
    </lineage>
</organism>
<comment type="function">
    <text evidence="6">Sigma factors are initiation factors that promote the attachment of RNA polymerase to specific initiation sites and are then released.</text>
</comment>
<dbReference type="SUPFAM" id="SSF88946">
    <property type="entry name" value="Sigma2 domain of RNA polymerase sigma factors"/>
    <property type="match status" value="1"/>
</dbReference>
<dbReference type="GO" id="GO:0006352">
    <property type="term" value="P:DNA-templated transcription initiation"/>
    <property type="evidence" value="ECO:0007669"/>
    <property type="project" value="UniProtKB-UniRule"/>
</dbReference>
<evidence type="ECO:0000313" key="8">
    <source>
        <dbReference type="EMBL" id="RKD21739.1"/>
    </source>
</evidence>
<keyword evidence="2 6" id="KW-0805">Transcription regulation</keyword>
<feature type="DNA-binding region" description="H-T-H motif" evidence="6">
    <location>
        <begin position="210"/>
        <end position="229"/>
    </location>
</feature>
<protein>
    <recommendedName>
        <fullName evidence="6">RNA polymerase sigma factor SigI</fullName>
    </recommendedName>
</protein>
<feature type="short sequence motif" description="Polymerase core binding" evidence="6">
    <location>
        <begin position="65"/>
        <end position="78"/>
    </location>
</feature>
<dbReference type="GO" id="GO:0005737">
    <property type="term" value="C:cytoplasm"/>
    <property type="evidence" value="ECO:0007669"/>
    <property type="project" value="UniProtKB-SubCell"/>
</dbReference>
<dbReference type="PIRSF" id="PIRSF038953">
    <property type="entry name" value="SigI"/>
    <property type="match status" value="1"/>
</dbReference>
<evidence type="ECO:0000256" key="2">
    <source>
        <dbReference type="ARBA" id="ARBA00023015"/>
    </source>
</evidence>
<dbReference type="PANTHER" id="PTHR30385:SF6">
    <property type="entry name" value="RNA POLYMERASE SIGMA FACTOR SIGI"/>
    <property type="match status" value="1"/>
</dbReference>
<comment type="subcellular location">
    <subcellularLocation>
        <location evidence="6">Cytoplasm</location>
    </subcellularLocation>
</comment>
<proteinExistence type="inferred from homology"/>
<reference evidence="8 9" key="1">
    <citation type="submission" date="2016-08" db="EMBL/GenBank/DDBJ databases">
        <title>Novel Firmicute Genomes.</title>
        <authorList>
            <person name="Poppleton D.I."/>
            <person name="Gribaldo S."/>
        </authorList>
    </citation>
    <scope>NUCLEOTIDE SEQUENCE [LARGE SCALE GENOMIC DNA]</scope>
    <source>
        <strain evidence="8 9">RAOx-1</strain>
    </source>
</reference>
<dbReference type="Gene3D" id="1.10.1740.10">
    <property type="match status" value="1"/>
</dbReference>
<dbReference type="OrthoDB" id="3190733at2"/>
<keyword evidence="9" id="KW-1185">Reference proteome</keyword>
<dbReference type="InterPro" id="IPR014284">
    <property type="entry name" value="RNA_pol_sigma-70_dom"/>
</dbReference>
<dbReference type="AlphaFoldDB" id="A0A419SEH9"/>
<evidence type="ECO:0000256" key="3">
    <source>
        <dbReference type="ARBA" id="ARBA00023082"/>
    </source>
</evidence>
<keyword evidence="4 6" id="KW-0238">DNA-binding</keyword>
<name>A0A419SEH9_9BACL</name>
<evidence type="ECO:0000256" key="1">
    <source>
        <dbReference type="ARBA" id="ARBA00022490"/>
    </source>
</evidence>
<comment type="activity regulation">
    <text evidence="6">Negatively regulated by the anti-sigma-I factor RsgI.</text>
</comment>
<dbReference type="NCBIfam" id="TIGR02937">
    <property type="entry name" value="sigma70-ECF"/>
    <property type="match status" value="1"/>
</dbReference>
<dbReference type="GO" id="GO:0016987">
    <property type="term" value="F:sigma factor activity"/>
    <property type="evidence" value="ECO:0007669"/>
    <property type="project" value="UniProtKB-UniRule"/>
</dbReference>
<evidence type="ECO:0000313" key="9">
    <source>
        <dbReference type="Proteomes" id="UP000284219"/>
    </source>
</evidence>
<dbReference type="InterPro" id="IPR014244">
    <property type="entry name" value="RNA_pol_sigma-I"/>
</dbReference>
<accession>A0A419SEH9</accession>
<keyword evidence="3 6" id="KW-0731">Sigma factor</keyword>
<dbReference type="InterPro" id="IPR007627">
    <property type="entry name" value="RNA_pol_sigma70_r2"/>
</dbReference>
<dbReference type="InterPro" id="IPR013325">
    <property type="entry name" value="RNA_pol_sigma_r2"/>
</dbReference>
<evidence type="ECO:0000256" key="5">
    <source>
        <dbReference type="ARBA" id="ARBA00023163"/>
    </source>
</evidence>
<keyword evidence="5 6" id="KW-0804">Transcription</keyword>
<evidence type="ECO:0000256" key="6">
    <source>
        <dbReference type="HAMAP-Rule" id="MF_02064"/>
    </source>
</evidence>
<keyword evidence="1 6" id="KW-0963">Cytoplasm</keyword>
<dbReference type="Pfam" id="PF04542">
    <property type="entry name" value="Sigma70_r2"/>
    <property type="match status" value="1"/>
</dbReference>
<keyword evidence="6" id="KW-0346">Stress response</keyword>
<dbReference type="HAMAP" id="MF_02064">
    <property type="entry name" value="Sigma70_SigI"/>
    <property type="match status" value="1"/>
</dbReference>
<sequence>MFLSRFIGRRSSNPSFTGRDLTSEVVFAQQGDVETRNELLRQYTPFISQVAAKVCKRYIDPKQDDEFSVALEAFDEAITNYSEGKGSSFLSFANLVIRRRIIDYIRKEARHRGSLAFEHTIEGEEDSDQSPVEVQASLEQYQLDYESSLRREEIQHYKEKLEEYKIDLMELPDLSPKHVDARRNAISIASIVANNSQLRNSFLATKKLPMKELMGHVKVSRKTVERNRTYIVAVILLLVDDYRYLHDYLNIEPESERGERIEEGHRDAGY</sequence>
<dbReference type="Proteomes" id="UP000284219">
    <property type="component" value="Unassembled WGS sequence"/>
</dbReference>
<dbReference type="NCBIfam" id="TIGR02895">
    <property type="entry name" value="spore_sigI"/>
    <property type="match status" value="1"/>
</dbReference>
<comment type="similarity">
    <text evidence="6">Belongs to the sigma-70 factor family. SigI subfamily.</text>
</comment>
<dbReference type="GO" id="GO:0003677">
    <property type="term" value="F:DNA binding"/>
    <property type="evidence" value="ECO:0007669"/>
    <property type="project" value="UniProtKB-UniRule"/>
</dbReference>
<evidence type="ECO:0000256" key="4">
    <source>
        <dbReference type="ARBA" id="ARBA00023125"/>
    </source>
</evidence>
<comment type="subunit">
    <text evidence="6">Interacts with RsgI.</text>
</comment>
<dbReference type="EMBL" id="MCHY01000011">
    <property type="protein sequence ID" value="RKD21739.1"/>
    <property type="molecule type" value="Genomic_DNA"/>
</dbReference>
<feature type="domain" description="RNA polymerase sigma-70 region 2" evidence="7">
    <location>
        <begin position="39"/>
        <end position="110"/>
    </location>
</feature>
<evidence type="ECO:0000259" key="7">
    <source>
        <dbReference type="Pfam" id="PF04542"/>
    </source>
</evidence>
<comment type="caution">
    <text evidence="8">The sequence shown here is derived from an EMBL/GenBank/DDBJ whole genome shotgun (WGS) entry which is preliminary data.</text>
</comment>
<dbReference type="PANTHER" id="PTHR30385">
    <property type="entry name" value="SIGMA FACTOR F FLAGELLAR"/>
    <property type="match status" value="1"/>
</dbReference>
<gene>
    <name evidence="6" type="primary">sigI</name>
    <name evidence="8" type="ORF">BEP19_14025</name>
</gene>